<evidence type="ECO:0000256" key="3">
    <source>
        <dbReference type="ARBA" id="ARBA00022448"/>
    </source>
</evidence>
<evidence type="ECO:0000256" key="8">
    <source>
        <dbReference type="SAM" id="Phobius"/>
    </source>
</evidence>
<reference evidence="9" key="1">
    <citation type="submission" date="2018-05" db="EMBL/GenBank/DDBJ databases">
        <authorList>
            <person name="Lanie J.A."/>
            <person name="Ng W.-L."/>
            <person name="Kazmierczak K.M."/>
            <person name="Andrzejewski T.M."/>
            <person name="Davidsen T.M."/>
            <person name="Wayne K.J."/>
            <person name="Tettelin H."/>
            <person name="Glass J.I."/>
            <person name="Rusch D."/>
            <person name="Podicherti R."/>
            <person name="Tsui H.-C.T."/>
            <person name="Winkler M.E."/>
        </authorList>
    </citation>
    <scope>NUCLEOTIDE SEQUENCE</scope>
</reference>
<gene>
    <name evidence="9" type="ORF">METZ01_LOCUS105620</name>
</gene>
<comment type="subcellular location">
    <subcellularLocation>
        <location evidence="1">Cell membrane</location>
        <topology evidence="1">Multi-pass membrane protein</topology>
    </subcellularLocation>
</comment>
<protein>
    <recommendedName>
        <fullName evidence="10">AI-2E family transporter</fullName>
    </recommendedName>
</protein>
<evidence type="ECO:0000256" key="6">
    <source>
        <dbReference type="ARBA" id="ARBA00022989"/>
    </source>
</evidence>
<feature type="transmembrane region" description="Helical" evidence="8">
    <location>
        <begin position="148"/>
        <end position="173"/>
    </location>
</feature>
<feature type="transmembrane region" description="Helical" evidence="8">
    <location>
        <begin position="214"/>
        <end position="234"/>
    </location>
</feature>
<dbReference type="GO" id="GO:0055085">
    <property type="term" value="P:transmembrane transport"/>
    <property type="evidence" value="ECO:0007669"/>
    <property type="project" value="TreeGrafter"/>
</dbReference>
<keyword evidence="5 8" id="KW-0812">Transmembrane</keyword>
<feature type="transmembrane region" description="Helical" evidence="8">
    <location>
        <begin position="240"/>
        <end position="273"/>
    </location>
</feature>
<dbReference type="EMBL" id="UINC01012030">
    <property type="protein sequence ID" value="SVA52766.1"/>
    <property type="molecule type" value="Genomic_DNA"/>
</dbReference>
<feature type="transmembrane region" description="Helical" evidence="8">
    <location>
        <begin position="64"/>
        <end position="85"/>
    </location>
</feature>
<keyword evidence="4" id="KW-1003">Cell membrane</keyword>
<evidence type="ECO:0000256" key="2">
    <source>
        <dbReference type="ARBA" id="ARBA00009773"/>
    </source>
</evidence>
<feature type="transmembrane region" description="Helical" evidence="8">
    <location>
        <begin position="328"/>
        <end position="355"/>
    </location>
</feature>
<keyword evidence="6 8" id="KW-1133">Transmembrane helix</keyword>
<accession>A0A381WJS9</accession>
<sequence>MSQEKNYLQLIYRLILTVIAFGFLTIIWPYISSVITMLIFAFLFSTILLPLVDHLESQIKSRALSVLIVTISLISAIIIFLKSFASGMLRQAREFSSQIETKGYAENLNSLAVRLELALKKHVNIPDIDSSNIVSKINDMVGGIIQNVVSLASTIGGFIFTAIMVLIFTIILLANYHEFKKSLVQFIPNKYFELGLRLIFNVERQVSNYLQGQLLAASSVAIMSIIGLYILNAMGANLTLVVFIGIIAGLANLIPLVGPFAGMLPAILVAVMNNIGSEAALSHQLFSTVPSPFYILDIILMFLIVQQIDNNLVTPILVGESVGIHPLVVMIALLIGGTLIGPLGMLLAVPATGILKVVGREIMFLTRNAHLL</sequence>
<evidence type="ECO:0000313" key="9">
    <source>
        <dbReference type="EMBL" id="SVA52766.1"/>
    </source>
</evidence>
<keyword evidence="7 8" id="KW-0472">Membrane</keyword>
<feature type="transmembrane region" description="Helical" evidence="8">
    <location>
        <begin position="34"/>
        <end position="52"/>
    </location>
</feature>
<name>A0A381WJS9_9ZZZZ</name>
<dbReference type="Pfam" id="PF01594">
    <property type="entry name" value="AI-2E_transport"/>
    <property type="match status" value="1"/>
</dbReference>
<evidence type="ECO:0000256" key="7">
    <source>
        <dbReference type="ARBA" id="ARBA00023136"/>
    </source>
</evidence>
<dbReference type="AlphaFoldDB" id="A0A381WJS9"/>
<evidence type="ECO:0000256" key="5">
    <source>
        <dbReference type="ARBA" id="ARBA00022692"/>
    </source>
</evidence>
<organism evidence="9">
    <name type="scientific">marine metagenome</name>
    <dbReference type="NCBI Taxonomy" id="408172"/>
    <lineage>
        <taxon>unclassified sequences</taxon>
        <taxon>metagenomes</taxon>
        <taxon>ecological metagenomes</taxon>
    </lineage>
</organism>
<comment type="similarity">
    <text evidence="2">Belongs to the autoinducer-2 exporter (AI-2E) (TC 2.A.86) family.</text>
</comment>
<evidence type="ECO:0000256" key="1">
    <source>
        <dbReference type="ARBA" id="ARBA00004651"/>
    </source>
</evidence>
<dbReference type="PANTHER" id="PTHR21716:SF53">
    <property type="entry name" value="PERMEASE PERM-RELATED"/>
    <property type="match status" value="1"/>
</dbReference>
<evidence type="ECO:0000256" key="4">
    <source>
        <dbReference type="ARBA" id="ARBA00022475"/>
    </source>
</evidence>
<dbReference type="PANTHER" id="PTHR21716">
    <property type="entry name" value="TRANSMEMBRANE PROTEIN"/>
    <property type="match status" value="1"/>
</dbReference>
<evidence type="ECO:0008006" key="10">
    <source>
        <dbReference type="Google" id="ProtNLM"/>
    </source>
</evidence>
<keyword evidence="3" id="KW-0813">Transport</keyword>
<dbReference type="GO" id="GO:0005886">
    <property type="term" value="C:plasma membrane"/>
    <property type="evidence" value="ECO:0007669"/>
    <property type="project" value="UniProtKB-SubCell"/>
</dbReference>
<feature type="transmembrane region" description="Helical" evidence="8">
    <location>
        <begin position="285"/>
        <end position="308"/>
    </location>
</feature>
<feature type="transmembrane region" description="Helical" evidence="8">
    <location>
        <begin position="7"/>
        <end position="28"/>
    </location>
</feature>
<dbReference type="InterPro" id="IPR002549">
    <property type="entry name" value="AI-2E-like"/>
</dbReference>
<proteinExistence type="inferred from homology"/>